<feature type="domain" description="S1 motif" evidence="4">
    <location>
        <begin position="281"/>
        <end position="344"/>
    </location>
</feature>
<dbReference type="EMBL" id="PFQK01000079">
    <property type="protein sequence ID" value="PJC81465.1"/>
    <property type="molecule type" value="Genomic_DNA"/>
</dbReference>
<protein>
    <recommendedName>
        <fullName evidence="4">S1 motif domain-containing protein</fullName>
    </recommendedName>
</protein>
<feature type="domain" description="S1 motif" evidence="4">
    <location>
        <begin position="109"/>
        <end position="175"/>
    </location>
</feature>
<dbReference type="SMART" id="SM00316">
    <property type="entry name" value="S1"/>
    <property type="match status" value="4"/>
</dbReference>
<dbReference type="InterPro" id="IPR003029">
    <property type="entry name" value="S1_domain"/>
</dbReference>
<dbReference type="PANTHER" id="PTHR10724">
    <property type="entry name" value="30S RIBOSOMAL PROTEIN S1"/>
    <property type="match status" value="1"/>
</dbReference>
<sequence>MVKRSVHPMEKLLSSSRPQTLYKGEEVEATILSLSKKGLIFDVGGKAQAVLGQEETGRFSSYFSYLKQGDRVLVRIITPEAKDGYPVVSMKQFFQKGRWEALKKKKENEEEIEVICGDYGKGGVFIDFMGIRGVIPKIQLIGDAVIKPEKLAGKKIKVKVLEVDEKKNRLVVSQKASILKISQKETREKFNKIKEGEKYQSKVLGISEFGIFCEINGVEGLVHISEVSWEKVDSPAAKIKPGQTLQVLVVKKNAVDVKLNLSLKRLEKDPWDTVEEKYPKDKEIQGEIVRKERYGYLVRFEPGIEGLIHISKIGHKKELKVGEKTGVYIEKIDKNNRRISLLLPQKEKPVTYR</sequence>
<dbReference type="GO" id="GO:0006412">
    <property type="term" value="P:translation"/>
    <property type="evidence" value="ECO:0007669"/>
    <property type="project" value="TreeGrafter"/>
</dbReference>
<dbReference type="SUPFAM" id="SSF50249">
    <property type="entry name" value="Nucleic acid-binding proteins"/>
    <property type="match status" value="4"/>
</dbReference>
<dbReference type="Gene3D" id="2.40.50.140">
    <property type="entry name" value="Nucleic acid-binding proteins"/>
    <property type="match status" value="4"/>
</dbReference>
<evidence type="ECO:0000256" key="3">
    <source>
        <dbReference type="ARBA" id="ARBA00023274"/>
    </source>
</evidence>
<evidence type="ECO:0000313" key="5">
    <source>
        <dbReference type="EMBL" id="PJC81465.1"/>
    </source>
</evidence>
<organism evidence="5 6">
    <name type="scientific">Candidatus Roizmanbacteria bacterium CG_4_8_14_3_um_filter_36_10</name>
    <dbReference type="NCBI Taxonomy" id="1974834"/>
    <lineage>
        <taxon>Bacteria</taxon>
        <taxon>Candidatus Roizmaniibacteriota</taxon>
    </lineage>
</organism>
<reference evidence="6" key="1">
    <citation type="submission" date="2017-09" db="EMBL/GenBank/DDBJ databases">
        <title>Depth-based differentiation of microbial function through sediment-hosted aquifers and enrichment of novel symbionts in the deep terrestrial subsurface.</title>
        <authorList>
            <person name="Probst A.J."/>
            <person name="Ladd B."/>
            <person name="Jarett J.K."/>
            <person name="Geller-Mcgrath D.E."/>
            <person name="Sieber C.M.K."/>
            <person name="Emerson J.B."/>
            <person name="Anantharaman K."/>
            <person name="Thomas B.C."/>
            <person name="Malmstrom R."/>
            <person name="Stieglmeier M."/>
            <person name="Klingl A."/>
            <person name="Woyke T."/>
            <person name="Ryan C.M."/>
            <person name="Banfield J.F."/>
        </authorList>
    </citation>
    <scope>NUCLEOTIDE SEQUENCE [LARGE SCALE GENOMIC DNA]</scope>
</reference>
<name>A0A2M8GLN2_9BACT</name>
<dbReference type="InterPro" id="IPR050437">
    <property type="entry name" value="Ribos_protein_bS1-like"/>
</dbReference>
<evidence type="ECO:0000313" key="6">
    <source>
        <dbReference type="Proteomes" id="UP000229370"/>
    </source>
</evidence>
<dbReference type="Proteomes" id="UP000229370">
    <property type="component" value="Unassembled WGS sequence"/>
</dbReference>
<comment type="similarity">
    <text evidence="1">Belongs to the bacterial ribosomal protein bS1 family.</text>
</comment>
<feature type="domain" description="S1 motif" evidence="4">
    <location>
        <begin position="24"/>
        <end position="91"/>
    </location>
</feature>
<dbReference type="PANTHER" id="PTHR10724:SF7">
    <property type="entry name" value="SMALL RIBOSOMAL SUBUNIT PROTEIN BS1C"/>
    <property type="match status" value="1"/>
</dbReference>
<evidence type="ECO:0000259" key="4">
    <source>
        <dbReference type="PROSITE" id="PS50126"/>
    </source>
</evidence>
<feature type="domain" description="S1 motif" evidence="4">
    <location>
        <begin position="196"/>
        <end position="264"/>
    </location>
</feature>
<dbReference type="GO" id="GO:0003729">
    <property type="term" value="F:mRNA binding"/>
    <property type="evidence" value="ECO:0007669"/>
    <property type="project" value="TreeGrafter"/>
</dbReference>
<dbReference type="PROSITE" id="PS50126">
    <property type="entry name" value="S1"/>
    <property type="match status" value="4"/>
</dbReference>
<keyword evidence="2" id="KW-0689">Ribosomal protein</keyword>
<accession>A0A2M8GLN2</accession>
<dbReference type="InterPro" id="IPR012340">
    <property type="entry name" value="NA-bd_OB-fold"/>
</dbReference>
<dbReference type="InterPro" id="IPR035104">
    <property type="entry name" value="Ribosomal_protein_S1-like"/>
</dbReference>
<dbReference type="Pfam" id="PF00575">
    <property type="entry name" value="S1"/>
    <property type="match status" value="3"/>
</dbReference>
<keyword evidence="3" id="KW-0687">Ribonucleoprotein</keyword>
<dbReference type="GO" id="GO:0003735">
    <property type="term" value="F:structural constituent of ribosome"/>
    <property type="evidence" value="ECO:0007669"/>
    <property type="project" value="TreeGrafter"/>
</dbReference>
<evidence type="ECO:0000256" key="1">
    <source>
        <dbReference type="ARBA" id="ARBA00006767"/>
    </source>
</evidence>
<evidence type="ECO:0000256" key="2">
    <source>
        <dbReference type="ARBA" id="ARBA00022980"/>
    </source>
</evidence>
<dbReference type="AlphaFoldDB" id="A0A2M8GLN2"/>
<gene>
    <name evidence="5" type="ORF">CO007_04515</name>
</gene>
<proteinExistence type="inferred from homology"/>
<dbReference type="PRINTS" id="PR00681">
    <property type="entry name" value="RIBOSOMALS1"/>
</dbReference>
<comment type="caution">
    <text evidence="5">The sequence shown here is derived from an EMBL/GenBank/DDBJ whole genome shotgun (WGS) entry which is preliminary data.</text>
</comment>